<dbReference type="Gene3D" id="1.10.10.60">
    <property type="entry name" value="Homeodomain-like"/>
    <property type="match status" value="2"/>
</dbReference>
<feature type="region of interest" description="Disordered" evidence="4">
    <location>
        <begin position="36"/>
        <end position="55"/>
    </location>
</feature>
<dbReference type="SUPFAM" id="SSF46689">
    <property type="entry name" value="Homeodomain-like"/>
    <property type="match status" value="2"/>
</dbReference>
<dbReference type="InterPro" id="IPR051651">
    <property type="entry name" value="DMTF1_DNA-bind_reg"/>
</dbReference>
<keyword evidence="2" id="KW-0238">DNA-binding</keyword>
<dbReference type="PROSITE" id="PS51294">
    <property type="entry name" value="HTH_MYB"/>
    <property type="match status" value="2"/>
</dbReference>
<dbReference type="InterPro" id="IPR017930">
    <property type="entry name" value="Myb_dom"/>
</dbReference>
<accession>A0A9C7PSY4</accession>
<feature type="domain" description="Myb-like" evidence="5">
    <location>
        <begin position="253"/>
        <end position="309"/>
    </location>
</feature>
<reference evidence="7" key="2">
    <citation type="submission" date="2022-01" db="EMBL/GenBank/DDBJ databases">
        <authorList>
            <person name="Hirooka S."/>
            <person name="Miyagishima S.Y."/>
        </authorList>
    </citation>
    <scope>NUCLEOTIDE SEQUENCE</scope>
    <source>
        <strain evidence="7">NBRC 102759</strain>
    </source>
</reference>
<feature type="compositionally biased region" description="Low complexity" evidence="4">
    <location>
        <begin position="45"/>
        <end position="54"/>
    </location>
</feature>
<comment type="subcellular location">
    <subcellularLocation>
        <location evidence="1">Nucleus</location>
    </subcellularLocation>
</comment>
<name>A0A9C7PSY4_9RHOD</name>
<evidence type="ECO:0000256" key="1">
    <source>
        <dbReference type="ARBA" id="ARBA00004123"/>
    </source>
</evidence>
<dbReference type="GO" id="GO:0000981">
    <property type="term" value="F:DNA-binding transcription factor activity, RNA polymerase II-specific"/>
    <property type="evidence" value="ECO:0007669"/>
    <property type="project" value="TreeGrafter"/>
</dbReference>
<dbReference type="PROSITE" id="PS50090">
    <property type="entry name" value="MYB_LIKE"/>
    <property type="match status" value="2"/>
</dbReference>
<keyword evidence="8" id="KW-1185">Reference proteome</keyword>
<dbReference type="GO" id="GO:0005634">
    <property type="term" value="C:nucleus"/>
    <property type="evidence" value="ECO:0007669"/>
    <property type="project" value="UniProtKB-SubCell"/>
</dbReference>
<comment type="caution">
    <text evidence="7">The sequence shown here is derived from an EMBL/GenBank/DDBJ whole genome shotgun (WGS) entry which is preliminary data.</text>
</comment>
<dbReference type="GO" id="GO:0000978">
    <property type="term" value="F:RNA polymerase II cis-regulatory region sequence-specific DNA binding"/>
    <property type="evidence" value="ECO:0007669"/>
    <property type="project" value="TreeGrafter"/>
</dbReference>
<dbReference type="AlphaFoldDB" id="A0A9C7PSY4"/>
<evidence type="ECO:0000256" key="3">
    <source>
        <dbReference type="ARBA" id="ARBA00023242"/>
    </source>
</evidence>
<dbReference type="PANTHER" id="PTHR46380:SF2">
    <property type="entry name" value="CYCLIN-D-BINDING MYB-LIKE TRANSCRIPTION FACTOR 1"/>
    <property type="match status" value="1"/>
</dbReference>
<sequence length="409" mass="47538">MSLRNDSLFQSLSSAVEQSKKTRMLSSYGDSVEFESSFRMPPLSPSSSASPLSSEISGRVEQVQFAGLGSAFSRSSDDGDLPVRHGTSMDFLEASLSQFDATTTSATGLKRNTNRSGAWYEEHHKKGTFSKKERELVDAGMIAVLQEEGLPYDLEFRREFVTRKKNQLPKKFWVRVASHVPGRSAQSVYDHARRRLEPKNYKSVWSNEEVEELSRLIQKYGTKWVQIGEELGRLPGACRDKWRDVLRTSGFRPQAVRRGRFTNEEEALLLSLVMQSREAHNGEIDWTEVASKMGTRSYRQCRRFYFNRAMKMSFPSQNPESDFEIVERLYNMEVEDESEVKWAELDPQRTREQVYERWRVLVKKFVPEYFSRRNSPNHMSFRECIHQLYNSLQERQRDVLYISNNVSHG</sequence>
<evidence type="ECO:0000259" key="6">
    <source>
        <dbReference type="PROSITE" id="PS51294"/>
    </source>
</evidence>
<gene>
    <name evidence="7" type="ORF">GpartN1_g1736.t1</name>
</gene>
<dbReference type="InterPro" id="IPR001005">
    <property type="entry name" value="SANT/Myb"/>
</dbReference>
<organism evidence="7 8">
    <name type="scientific">Galdieria partita</name>
    <dbReference type="NCBI Taxonomy" id="83374"/>
    <lineage>
        <taxon>Eukaryota</taxon>
        <taxon>Rhodophyta</taxon>
        <taxon>Bangiophyceae</taxon>
        <taxon>Galdieriales</taxon>
        <taxon>Galdieriaceae</taxon>
        <taxon>Galdieria</taxon>
    </lineage>
</organism>
<feature type="domain" description="Myb-like" evidence="5">
    <location>
        <begin position="197"/>
        <end position="246"/>
    </location>
</feature>
<evidence type="ECO:0000256" key="2">
    <source>
        <dbReference type="ARBA" id="ARBA00023125"/>
    </source>
</evidence>
<proteinExistence type="predicted"/>
<reference evidence="7" key="1">
    <citation type="journal article" date="2022" name="Proc. Natl. Acad. Sci. U.S.A.">
        <title>Life cycle and functional genomics of the unicellular red alga Galdieria for elucidating algal and plant evolution and industrial use.</title>
        <authorList>
            <person name="Hirooka S."/>
            <person name="Itabashi T."/>
            <person name="Ichinose T.M."/>
            <person name="Onuma R."/>
            <person name="Fujiwara T."/>
            <person name="Yamashita S."/>
            <person name="Jong L.W."/>
            <person name="Tomita R."/>
            <person name="Iwane A.H."/>
            <person name="Miyagishima S.Y."/>
        </authorList>
    </citation>
    <scope>NUCLEOTIDE SEQUENCE</scope>
    <source>
        <strain evidence="7">NBRC 102759</strain>
    </source>
</reference>
<dbReference type="Pfam" id="PF13921">
    <property type="entry name" value="Myb_DNA-bind_6"/>
    <property type="match status" value="1"/>
</dbReference>
<feature type="domain" description="HTH myb-type" evidence="6">
    <location>
        <begin position="202"/>
        <end position="250"/>
    </location>
</feature>
<evidence type="ECO:0000313" key="8">
    <source>
        <dbReference type="Proteomes" id="UP001061958"/>
    </source>
</evidence>
<feature type="domain" description="HTH myb-type" evidence="6">
    <location>
        <begin position="256"/>
        <end position="313"/>
    </location>
</feature>
<dbReference type="OrthoDB" id="39591at2759"/>
<protein>
    <submittedName>
        <fullName evidence="7">Uncharacterized protein</fullName>
    </submittedName>
</protein>
<evidence type="ECO:0000313" key="7">
    <source>
        <dbReference type="EMBL" id="GJQ09945.1"/>
    </source>
</evidence>
<evidence type="ECO:0000259" key="5">
    <source>
        <dbReference type="PROSITE" id="PS50090"/>
    </source>
</evidence>
<dbReference type="SMART" id="SM00717">
    <property type="entry name" value="SANT"/>
    <property type="match status" value="3"/>
</dbReference>
<dbReference type="EMBL" id="BQMJ01000012">
    <property type="protein sequence ID" value="GJQ09945.1"/>
    <property type="molecule type" value="Genomic_DNA"/>
</dbReference>
<dbReference type="PANTHER" id="PTHR46380">
    <property type="entry name" value="CYCLIN-D-BINDING MYB-LIKE TRANSCRIPTION FACTOR 1"/>
    <property type="match status" value="1"/>
</dbReference>
<dbReference type="Pfam" id="PF00249">
    <property type="entry name" value="Myb_DNA-binding"/>
    <property type="match status" value="1"/>
</dbReference>
<dbReference type="Proteomes" id="UP001061958">
    <property type="component" value="Unassembled WGS sequence"/>
</dbReference>
<dbReference type="CDD" id="cd00167">
    <property type="entry name" value="SANT"/>
    <property type="match status" value="2"/>
</dbReference>
<dbReference type="InterPro" id="IPR009057">
    <property type="entry name" value="Homeodomain-like_sf"/>
</dbReference>
<evidence type="ECO:0000256" key="4">
    <source>
        <dbReference type="SAM" id="MobiDB-lite"/>
    </source>
</evidence>
<keyword evidence="3" id="KW-0539">Nucleus</keyword>